<dbReference type="CDD" id="cd13394">
    <property type="entry name" value="Syo1_like"/>
    <property type="match status" value="1"/>
</dbReference>
<gene>
    <name evidence="3" type="ORF">DM01DRAFT_1368941</name>
</gene>
<keyword evidence="4" id="KW-1185">Reference proteome</keyword>
<dbReference type="GO" id="GO:0042273">
    <property type="term" value="P:ribosomal large subunit biogenesis"/>
    <property type="evidence" value="ECO:0007669"/>
    <property type="project" value="TreeGrafter"/>
</dbReference>
<proteinExistence type="inferred from homology"/>
<dbReference type="InterPro" id="IPR011989">
    <property type="entry name" value="ARM-like"/>
</dbReference>
<dbReference type="Pfam" id="PF00514">
    <property type="entry name" value="Arm"/>
    <property type="match status" value="1"/>
</dbReference>
<dbReference type="Gene3D" id="1.25.10.10">
    <property type="entry name" value="Leucine-rich Repeat Variant"/>
    <property type="match status" value="1"/>
</dbReference>
<evidence type="ECO:0000313" key="3">
    <source>
        <dbReference type="EMBL" id="ORX43716.1"/>
    </source>
</evidence>
<dbReference type="Proteomes" id="UP000242146">
    <property type="component" value="Unassembled WGS sequence"/>
</dbReference>
<dbReference type="SMART" id="SM00185">
    <property type="entry name" value="ARM"/>
    <property type="match status" value="2"/>
</dbReference>
<dbReference type="EMBL" id="MCGT01000053">
    <property type="protein sequence ID" value="ORX43716.1"/>
    <property type="molecule type" value="Genomic_DNA"/>
</dbReference>
<dbReference type="STRING" id="101127.A0A1X2G3F6"/>
<dbReference type="InterPro" id="IPR000225">
    <property type="entry name" value="Armadillo"/>
</dbReference>
<sequence>MGKQRVKKSNKKNRPNPIVRATAGMDQGLKEANIQEEQVLPVINKLSSADAGERSWAAACISNLVMSGESTRKLVLSKRIVPVLLERLTDDNQEVIEECLGTLRNLASVEPTLVREYYNRDILTVLASLLPRITETIDLVLKNAPVKDEADKERRQSIWDFAENYIYIIWGISEESDKYIRAVNRLNLITFFISFLSAADQIPNRVVVAAGQCLTTLTEDNKDIYIEFQNHPEYINMLFNIVNKSDKVLVRVLACAILMNIKEVVELSGSWAEEQDALSELNKTVMPILVSCLDFDMQKAADQTIAATQSGHVRTAQEAEEITPKPKQPLTDEEKYIQGVEDHLSTVQLALELLAEMCVSQDDDNDGWAEAAEEDDAMMEGEEEMADQVNEDNIDDFIERDAENMMRDADTDKDASSNPILHSFTFEVIPALIKLATPTSLSYIANSPSPTVSLALVLTHERALECFNNFLLAINDIPSKPWFKQNATDATQAWPWLFQIAHQIGSAPASAERDSTLEIIVGCLWSLGRGLGQQIPLQPNDVPTLCGAYQAAAANSSMRIKVIGCLGPIAARQGDVATNKSIGEFIMNCLRDMNSSDAVRIEALNLLYDVYSDEAFDYDLPVFVQGQFLGHLKQLVPPIRKMVKSIDRRKFFDLRSRADEALMNLVAFIKYKASERGGK</sequence>
<reference evidence="3 4" key="1">
    <citation type="submission" date="2016-07" db="EMBL/GenBank/DDBJ databases">
        <title>Pervasive Adenine N6-methylation of Active Genes in Fungi.</title>
        <authorList>
            <consortium name="DOE Joint Genome Institute"/>
            <person name="Mondo S.J."/>
            <person name="Dannebaum R.O."/>
            <person name="Kuo R.C."/>
            <person name="Labutti K."/>
            <person name="Haridas S."/>
            <person name="Kuo A."/>
            <person name="Salamov A."/>
            <person name="Ahrendt S.R."/>
            <person name="Lipzen A."/>
            <person name="Sullivan W."/>
            <person name="Andreopoulos W.B."/>
            <person name="Clum A."/>
            <person name="Lindquist E."/>
            <person name="Daum C."/>
            <person name="Ramamoorthy G.K."/>
            <person name="Gryganskyi A."/>
            <person name="Culley D."/>
            <person name="Magnuson J.K."/>
            <person name="James T.Y."/>
            <person name="O'Malley M.A."/>
            <person name="Stajich J.E."/>
            <person name="Spatafora J.W."/>
            <person name="Visel A."/>
            <person name="Grigoriev I.V."/>
        </authorList>
    </citation>
    <scope>NUCLEOTIDE SEQUENCE [LARGE SCALE GENOMIC DNA]</scope>
    <source>
        <strain evidence="3 4">NRRL 3301</strain>
    </source>
</reference>
<dbReference type="GO" id="GO:0051082">
    <property type="term" value="F:unfolded protein binding"/>
    <property type="evidence" value="ECO:0007669"/>
    <property type="project" value="TreeGrafter"/>
</dbReference>
<organism evidence="3 4">
    <name type="scientific">Hesseltinella vesiculosa</name>
    <dbReference type="NCBI Taxonomy" id="101127"/>
    <lineage>
        <taxon>Eukaryota</taxon>
        <taxon>Fungi</taxon>
        <taxon>Fungi incertae sedis</taxon>
        <taxon>Mucoromycota</taxon>
        <taxon>Mucoromycotina</taxon>
        <taxon>Mucoromycetes</taxon>
        <taxon>Mucorales</taxon>
        <taxon>Cunninghamellaceae</taxon>
        <taxon>Hesseltinella</taxon>
    </lineage>
</organism>
<dbReference type="Pfam" id="PF25567">
    <property type="entry name" value="TPR_SYO1"/>
    <property type="match status" value="1"/>
</dbReference>
<comment type="similarity">
    <text evidence="1">Belongs to the nuclear import and ribosome assembly adapter family.</text>
</comment>
<dbReference type="InterPro" id="IPR016024">
    <property type="entry name" value="ARM-type_fold"/>
</dbReference>
<evidence type="ECO:0000259" key="2">
    <source>
        <dbReference type="Pfam" id="PF25567"/>
    </source>
</evidence>
<dbReference type="OrthoDB" id="288703at2759"/>
<comment type="caution">
    <text evidence="3">The sequence shown here is derived from an EMBL/GenBank/DDBJ whole genome shotgun (WGS) entry which is preliminary data.</text>
</comment>
<dbReference type="PANTHER" id="PTHR13347:SF1">
    <property type="entry name" value="HEAT REPEAT-CONTAINING PROTEIN 3"/>
    <property type="match status" value="1"/>
</dbReference>
<dbReference type="InterPro" id="IPR057990">
    <property type="entry name" value="TPR_SYO1"/>
</dbReference>
<dbReference type="AlphaFoldDB" id="A0A1X2G3F6"/>
<protein>
    <submittedName>
        <fullName evidence="3">ARM repeat-containing protein</fullName>
    </submittedName>
</protein>
<accession>A0A1X2G3F6</accession>
<dbReference type="InterPro" id="IPR052616">
    <property type="entry name" value="SYO1-like"/>
</dbReference>
<dbReference type="GO" id="GO:0006606">
    <property type="term" value="P:protein import into nucleus"/>
    <property type="evidence" value="ECO:0007669"/>
    <property type="project" value="TreeGrafter"/>
</dbReference>
<name>A0A1X2G3F6_9FUNG</name>
<evidence type="ECO:0000256" key="1">
    <source>
        <dbReference type="ARBA" id="ARBA00049983"/>
    </source>
</evidence>
<evidence type="ECO:0000313" key="4">
    <source>
        <dbReference type="Proteomes" id="UP000242146"/>
    </source>
</evidence>
<dbReference type="SUPFAM" id="SSF48371">
    <property type="entry name" value="ARM repeat"/>
    <property type="match status" value="1"/>
</dbReference>
<feature type="domain" description="SYO1-like TPR repeats" evidence="2">
    <location>
        <begin position="446"/>
        <end position="675"/>
    </location>
</feature>
<dbReference type="PANTHER" id="PTHR13347">
    <property type="entry name" value="HEAT REPEAT-CONTAINING PROTEIN 3"/>
    <property type="match status" value="1"/>
</dbReference>